<reference evidence="1 2" key="1">
    <citation type="submission" date="2019-09" db="EMBL/GenBank/DDBJ databases">
        <title>Genome sequence and assembly of Adhaeribacter sp.</title>
        <authorList>
            <person name="Chhetri G."/>
        </authorList>
    </citation>
    <scope>NUCLEOTIDE SEQUENCE [LARGE SCALE GENOMIC DNA]</scope>
    <source>
        <strain evidence="1 2">DK36</strain>
    </source>
</reference>
<dbReference type="RefSeq" id="WP_150088480.1">
    <property type="nucleotide sequence ID" value="NZ_VWSF01000007.1"/>
</dbReference>
<evidence type="ECO:0000313" key="1">
    <source>
        <dbReference type="EMBL" id="KAA5546433.1"/>
    </source>
</evidence>
<protein>
    <submittedName>
        <fullName evidence="1">Uncharacterized protein</fullName>
    </submittedName>
</protein>
<dbReference type="AlphaFoldDB" id="A0A5M6DG92"/>
<accession>A0A5M6DG92</accession>
<sequence length="172" mass="20415">MIQKYVEEYKANSIGKKVKCSNGNIYLITGVSIWDTLDRKRTKLLIDYYGKRISKTGKISEEQSRFFPDKRNELIIPSWFNNDVYFEEKKELLKQYTKLRANFSRENKAFKKGDKVKIYSGEHFIIESTSFCDTLTWKNDAFFSYRGRMILKSGKLSNKSYNLYHNHISKLE</sequence>
<dbReference type="EMBL" id="VWSF01000007">
    <property type="protein sequence ID" value="KAA5546433.1"/>
    <property type="molecule type" value="Genomic_DNA"/>
</dbReference>
<dbReference type="Proteomes" id="UP000323426">
    <property type="component" value="Unassembled WGS sequence"/>
</dbReference>
<evidence type="ECO:0000313" key="2">
    <source>
        <dbReference type="Proteomes" id="UP000323426"/>
    </source>
</evidence>
<gene>
    <name evidence="1" type="ORF">F0145_11110</name>
</gene>
<name>A0A5M6DG92_9BACT</name>
<keyword evidence="2" id="KW-1185">Reference proteome</keyword>
<proteinExistence type="predicted"/>
<organism evidence="1 2">
    <name type="scientific">Adhaeribacter rhizoryzae</name>
    <dbReference type="NCBI Taxonomy" id="2607907"/>
    <lineage>
        <taxon>Bacteria</taxon>
        <taxon>Pseudomonadati</taxon>
        <taxon>Bacteroidota</taxon>
        <taxon>Cytophagia</taxon>
        <taxon>Cytophagales</taxon>
        <taxon>Hymenobacteraceae</taxon>
        <taxon>Adhaeribacter</taxon>
    </lineage>
</organism>
<comment type="caution">
    <text evidence="1">The sequence shown here is derived from an EMBL/GenBank/DDBJ whole genome shotgun (WGS) entry which is preliminary data.</text>
</comment>